<dbReference type="PROSITE" id="PS50157">
    <property type="entry name" value="ZINC_FINGER_C2H2_2"/>
    <property type="match status" value="2"/>
</dbReference>
<accession>A0A423TPF2</accession>
<dbReference type="AlphaFoldDB" id="A0A423TPF2"/>
<dbReference type="SUPFAM" id="SSF57667">
    <property type="entry name" value="beta-beta-alpha zinc fingers"/>
    <property type="match status" value="1"/>
</dbReference>
<keyword evidence="10" id="KW-1185">Reference proteome</keyword>
<dbReference type="GO" id="GO:0008270">
    <property type="term" value="F:zinc ion binding"/>
    <property type="evidence" value="ECO:0007669"/>
    <property type="project" value="UniProtKB-KW"/>
</dbReference>
<dbReference type="InterPro" id="IPR013087">
    <property type="entry name" value="Znf_C2H2_type"/>
</dbReference>
<feature type="transmembrane region" description="Helical" evidence="7">
    <location>
        <begin position="458"/>
        <end position="480"/>
    </location>
</feature>
<keyword evidence="2" id="KW-0677">Repeat</keyword>
<evidence type="ECO:0000313" key="10">
    <source>
        <dbReference type="Proteomes" id="UP000283509"/>
    </source>
</evidence>
<dbReference type="Gene3D" id="3.30.160.60">
    <property type="entry name" value="Classic Zinc Finger"/>
    <property type="match status" value="2"/>
</dbReference>
<dbReference type="GO" id="GO:0000977">
    <property type="term" value="F:RNA polymerase II transcription regulatory region sequence-specific DNA binding"/>
    <property type="evidence" value="ECO:0007669"/>
    <property type="project" value="TreeGrafter"/>
</dbReference>
<feature type="domain" description="C2H2-type" evidence="8">
    <location>
        <begin position="119"/>
        <end position="143"/>
    </location>
</feature>
<sequence length="507" mass="57098">MQSNRDKEDARCDMSDDSCSAENTVTVAALLSALREKAQENRPVTLAQKETFEEEEENVSEDSYPVSPSSESQEAGEIQEGSTGEDLFKMYTCRFCGKKFDRAFSCNRHERVHTGYKPCFCRVCGRGFSEPRNLRHHVIRFHSDGSLRHLIKRDRRKKGEEDSPIPSISPVPVKYPENRLNNVLKETANKLISTSNIDITDYSGKPTGLEASLASKNVNRCEDINKDLKRSLTPPLIETMKEQTNSDVSAAVTTYTTNLTKIIAASLDNTSRISRRHTLFTDAYRDELEPGEIRLDKRSKIIDDGESGRRLVITDDQAEEGLDHSPHFSNYAPSLHSFLPPPIFPFLLTPFSNSSFSFLIPLPTSFLFLLFSVLFLFFFFFPYPLFPFCILLLLYSFLLFLLSFLFLFCFYSSPSSPFPSSSFFLSSLFLFLLPLLFPLLPLFSFISSSPSSSSSPFLSFFISSLLPLPLPTRLPFFLLLPSPLSFSSLLLPSSSPFSPSSSSSSFS</sequence>
<dbReference type="EMBL" id="QCYY01001399">
    <property type="protein sequence ID" value="ROT78340.1"/>
    <property type="molecule type" value="Genomic_DNA"/>
</dbReference>
<evidence type="ECO:0000259" key="8">
    <source>
        <dbReference type="PROSITE" id="PS50157"/>
    </source>
</evidence>
<gene>
    <name evidence="9" type="ORF">C7M84_002971</name>
</gene>
<evidence type="ECO:0000256" key="6">
    <source>
        <dbReference type="SAM" id="MobiDB-lite"/>
    </source>
</evidence>
<reference evidence="9 10" key="1">
    <citation type="submission" date="2018-04" db="EMBL/GenBank/DDBJ databases">
        <authorList>
            <person name="Zhang X."/>
            <person name="Yuan J."/>
            <person name="Li F."/>
            <person name="Xiang J."/>
        </authorList>
    </citation>
    <scope>NUCLEOTIDE SEQUENCE [LARGE SCALE GENOMIC DNA]</scope>
    <source>
        <tissue evidence="9">Muscle</tissue>
    </source>
</reference>
<feature type="domain" description="C2H2-type" evidence="8">
    <location>
        <begin position="91"/>
        <end position="118"/>
    </location>
</feature>
<feature type="transmembrane region" description="Helical" evidence="7">
    <location>
        <begin position="385"/>
        <end position="411"/>
    </location>
</feature>
<evidence type="ECO:0000256" key="2">
    <source>
        <dbReference type="ARBA" id="ARBA00022737"/>
    </source>
</evidence>
<dbReference type="GO" id="GO:0005634">
    <property type="term" value="C:nucleus"/>
    <property type="evidence" value="ECO:0007669"/>
    <property type="project" value="TreeGrafter"/>
</dbReference>
<keyword evidence="4" id="KW-0862">Zinc</keyword>
<reference evidence="9 10" key="2">
    <citation type="submission" date="2019-01" db="EMBL/GenBank/DDBJ databases">
        <title>The decoding of complex shrimp genome reveals the adaptation for benthos swimmer, frequently molting mechanism and breeding impact on genome.</title>
        <authorList>
            <person name="Sun Y."/>
            <person name="Gao Y."/>
            <person name="Yu Y."/>
        </authorList>
    </citation>
    <scope>NUCLEOTIDE SEQUENCE [LARGE SCALE GENOMIC DNA]</scope>
    <source>
        <tissue evidence="9">Muscle</tissue>
    </source>
</reference>
<dbReference type="GO" id="GO:0000981">
    <property type="term" value="F:DNA-binding transcription factor activity, RNA polymerase II-specific"/>
    <property type="evidence" value="ECO:0007669"/>
    <property type="project" value="TreeGrafter"/>
</dbReference>
<feature type="region of interest" description="Disordered" evidence="6">
    <location>
        <begin position="39"/>
        <end position="81"/>
    </location>
</feature>
<proteinExistence type="predicted"/>
<keyword evidence="7" id="KW-1133">Transmembrane helix</keyword>
<name>A0A423TPF2_PENVA</name>
<protein>
    <recommendedName>
        <fullName evidence="8">C2H2-type domain-containing protein</fullName>
    </recommendedName>
</protein>
<dbReference type="PROSITE" id="PS00028">
    <property type="entry name" value="ZINC_FINGER_C2H2_1"/>
    <property type="match status" value="2"/>
</dbReference>
<evidence type="ECO:0000256" key="1">
    <source>
        <dbReference type="ARBA" id="ARBA00022723"/>
    </source>
</evidence>
<comment type="caution">
    <text evidence="9">The sequence shown here is derived from an EMBL/GenBank/DDBJ whole genome shotgun (WGS) entry which is preliminary data.</text>
</comment>
<feature type="transmembrane region" description="Helical" evidence="7">
    <location>
        <begin position="423"/>
        <end position="446"/>
    </location>
</feature>
<keyword evidence="3 5" id="KW-0863">Zinc-finger</keyword>
<evidence type="ECO:0000256" key="3">
    <source>
        <dbReference type="ARBA" id="ARBA00022771"/>
    </source>
</evidence>
<organism evidence="9 10">
    <name type="scientific">Penaeus vannamei</name>
    <name type="common">Whiteleg shrimp</name>
    <name type="synonym">Litopenaeus vannamei</name>
    <dbReference type="NCBI Taxonomy" id="6689"/>
    <lineage>
        <taxon>Eukaryota</taxon>
        <taxon>Metazoa</taxon>
        <taxon>Ecdysozoa</taxon>
        <taxon>Arthropoda</taxon>
        <taxon>Crustacea</taxon>
        <taxon>Multicrustacea</taxon>
        <taxon>Malacostraca</taxon>
        <taxon>Eumalacostraca</taxon>
        <taxon>Eucarida</taxon>
        <taxon>Decapoda</taxon>
        <taxon>Dendrobranchiata</taxon>
        <taxon>Penaeoidea</taxon>
        <taxon>Penaeidae</taxon>
        <taxon>Penaeus</taxon>
    </lineage>
</organism>
<dbReference type="PANTHER" id="PTHR24379">
    <property type="entry name" value="KRAB AND ZINC FINGER DOMAIN-CONTAINING"/>
    <property type="match status" value="1"/>
</dbReference>
<dbReference type="OrthoDB" id="9451254at2759"/>
<evidence type="ECO:0000256" key="7">
    <source>
        <dbReference type="SAM" id="Phobius"/>
    </source>
</evidence>
<keyword evidence="7" id="KW-0812">Transmembrane</keyword>
<dbReference type="InterPro" id="IPR036236">
    <property type="entry name" value="Znf_C2H2_sf"/>
</dbReference>
<keyword evidence="7" id="KW-0472">Membrane</keyword>
<evidence type="ECO:0000256" key="5">
    <source>
        <dbReference type="PROSITE-ProRule" id="PRU00042"/>
    </source>
</evidence>
<feature type="transmembrane region" description="Helical" evidence="7">
    <location>
        <begin position="356"/>
        <end position="379"/>
    </location>
</feature>
<evidence type="ECO:0000256" key="4">
    <source>
        <dbReference type="ARBA" id="ARBA00022833"/>
    </source>
</evidence>
<keyword evidence="1" id="KW-0479">Metal-binding</keyword>
<evidence type="ECO:0000313" key="9">
    <source>
        <dbReference type="EMBL" id="ROT78340.1"/>
    </source>
</evidence>
<dbReference type="PANTHER" id="PTHR24379:SF127">
    <property type="entry name" value="BLOODY FINGERS-RELATED"/>
    <property type="match status" value="1"/>
</dbReference>
<dbReference type="Proteomes" id="UP000283509">
    <property type="component" value="Unassembled WGS sequence"/>
</dbReference>
<dbReference type="SMART" id="SM00355">
    <property type="entry name" value="ZnF_C2H2"/>
    <property type="match status" value="2"/>
</dbReference>